<comment type="caution">
    <text evidence="3">The sequence shown here is derived from an EMBL/GenBank/DDBJ whole genome shotgun (WGS) entry which is preliminary data.</text>
</comment>
<feature type="region of interest" description="Disordered" evidence="1">
    <location>
        <begin position="82"/>
        <end position="129"/>
    </location>
</feature>
<keyword evidence="2" id="KW-0812">Transmembrane</keyword>
<name>A0A2T0LUF3_9PSEU</name>
<evidence type="ECO:0000256" key="2">
    <source>
        <dbReference type="SAM" id="Phobius"/>
    </source>
</evidence>
<evidence type="ECO:0000256" key="1">
    <source>
        <dbReference type="SAM" id="MobiDB-lite"/>
    </source>
</evidence>
<proteinExistence type="predicted"/>
<evidence type="ECO:0000313" key="4">
    <source>
        <dbReference type="Proteomes" id="UP000238362"/>
    </source>
</evidence>
<keyword evidence="2" id="KW-0472">Membrane</keyword>
<feature type="transmembrane region" description="Helical" evidence="2">
    <location>
        <begin position="41"/>
        <end position="63"/>
    </location>
</feature>
<dbReference type="Proteomes" id="UP000238362">
    <property type="component" value="Unassembled WGS sequence"/>
</dbReference>
<dbReference type="AlphaFoldDB" id="A0A2T0LUF3"/>
<gene>
    <name evidence="3" type="ORF">B0I33_10550</name>
</gene>
<dbReference type="OrthoDB" id="3698019at2"/>
<accession>A0A2T0LUF3</accession>
<sequence length="236" mass="23052">MDERELETLFREAPGDPPPARFTAADIAGASHRATVRRRSAIAAASAAFVVIVGGVGVATTALNDTGSDQTTAGAPALGEAERGQAGLGQPGNESGRLPNAQGFPDASPKQGGDATGENGPRAEGTSGCDKVDRELAIALAGELPVTADAAGPGFLCPAGTRSAGFRLDDGTVTAVLAPPGKAVQLPELPDGARVAEAATAGGGTVLVISVPGGPPAAAPHAGELSAIAAALAERL</sequence>
<dbReference type="RefSeq" id="WP_106178984.1">
    <property type="nucleotide sequence ID" value="NZ_PVNH01000005.1"/>
</dbReference>
<keyword evidence="4" id="KW-1185">Reference proteome</keyword>
<keyword evidence="2" id="KW-1133">Transmembrane helix</keyword>
<protein>
    <submittedName>
        <fullName evidence="3">Uncharacterized protein</fullName>
    </submittedName>
</protein>
<organism evidence="3 4">
    <name type="scientific">Prauserella shujinwangii</name>
    <dbReference type="NCBI Taxonomy" id="1453103"/>
    <lineage>
        <taxon>Bacteria</taxon>
        <taxon>Bacillati</taxon>
        <taxon>Actinomycetota</taxon>
        <taxon>Actinomycetes</taxon>
        <taxon>Pseudonocardiales</taxon>
        <taxon>Pseudonocardiaceae</taxon>
        <taxon>Prauserella</taxon>
    </lineage>
</organism>
<reference evidence="3 4" key="1">
    <citation type="submission" date="2018-03" db="EMBL/GenBank/DDBJ databases">
        <title>Genomic Encyclopedia of Type Strains, Phase III (KMG-III): the genomes of soil and plant-associated and newly described type strains.</title>
        <authorList>
            <person name="Whitman W."/>
        </authorList>
    </citation>
    <scope>NUCLEOTIDE SEQUENCE [LARGE SCALE GENOMIC DNA]</scope>
    <source>
        <strain evidence="3 4">CGMCC 4.7125</strain>
    </source>
</reference>
<evidence type="ECO:0000313" key="3">
    <source>
        <dbReference type="EMBL" id="PRX47472.1"/>
    </source>
</evidence>
<dbReference type="EMBL" id="PVNH01000005">
    <property type="protein sequence ID" value="PRX47472.1"/>
    <property type="molecule type" value="Genomic_DNA"/>
</dbReference>